<evidence type="ECO:0000313" key="3">
    <source>
        <dbReference type="Proteomes" id="UP001151699"/>
    </source>
</evidence>
<feature type="compositionally biased region" description="Basic and acidic residues" evidence="1">
    <location>
        <begin position="44"/>
        <end position="66"/>
    </location>
</feature>
<dbReference type="EMBL" id="WJQU01002138">
    <property type="protein sequence ID" value="KAJ6633193.1"/>
    <property type="molecule type" value="Genomic_DNA"/>
</dbReference>
<proteinExistence type="predicted"/>
<evidence type="ECO:0000256" key="1">
    <source>
        <dbReference type="SAM" id="MobiDB-lite"/>
    </source>
</evidence>
<evidence type="ECO:0000313" key="2">
    <source>
        <dbReference type="EMBL" id="KAJ6633193.1"/>
    </source>
</evidence>
<feature type="region of interest" description="Disordered" evidence="1">
    <location>
        <begin position="36"/>
        <end position="66"/>
    </location>
</feature>
<reference evidence="2" key="1">
    <citation type="submission" date="2022-07" db="EMBL/GenBank/DDBJ databases">
        <authorList>
            <person name="Trinca V."/>
            <person name="Uliana J.V.C."/>
            <person name="Torres T.T."/>
            <person name="Ward R.J."/>
            <person name="Monesi N."/>
        </authorList>
    </citation>
    <scope>NUCLEOTIDE SEQUENCE</scope>
    <source>
        <strain evidence="2">HSMRA1968</strain>
        <tissue evidence="2">Whole embryos</tissue>
    </source>
</reference>
<dbReference type="Proteomes" id="UP001151699">
    <property type="component" value="Unassembled WGS sequence"/>
</dbReference>
<protein>
    <submittedName>
        <fullName evidence="2">Uncharacterized protein</fullName>
    </submittedName>
</protein>
<name>A0A9Q0MKJ9_9DIPT</name>
<gene>
    <name evidence="2" type="ORF">Bhyg_15490</name>
</gene>
<comment type="caution">
    <text evidence="2">The sequence shown here is derived from an EMBL/GenBank/DDBJ whole genome shotgun (WGS) entry which is preliminary data.</text>
</comment>
<accession>A0A9Q0MKJ9</accession>
<sequence length="108" mass="12535">MFVQSKASTLSSGARAAAQTLNVPIERLEAQVHMTQNNKIPAINEKHVHTHRDRDRIDSHDDDHIEYNGNQQDEIVMHNQDDEHQMDNSPSVMKYSLLQFAMQHFRNE</sequence>
<organism evidence="2 3">
    <name type="scientific">Pseudolycoriella hygida</name>
    <dbReference type="NCBI Taxonomy" id="35572"/>
    <lineage>
        <taxon>Eukaryota</taxon>
        <taxon>Metazoa</taxon>
        <taxon>Ecdysozoa</taxon>
        <taxon>Arthropoda</taxon>
        <taxon>Hexapoda</taxon>
        <taxon>Insecta</taxon>
        <taxon>Pterygota</taxon>
        <taxon>Neoptera</taxon>
        <taxon>Endopterygota</taxon>
        <taxon>Diptera</taxon>
        <taxon>Nematocera</taxon>
        <taxon>Sciaroidea</taxon>
        <taxon>Sciaridae</taxon>
        <taxon>Pseudolycoriella</taxon>
    </lineage>
</organism>
<keyword evidence="3" id="KW-1185">Reference proteome</keyword>
<dbReference type="AlphaFoldDB" id="A0A9Q0MKJ9"/>